<evidence type="ECO:0000313" key="1">
    <source>
        <dbReference type="EMBL" id="PIK55845.1"/>
    </source>
</evidence>
<accession>A0A2G8L6P2</accession>
<comment type="caution">
    <text evidence="1">The sequence shown here is derived from an EMBL/GenBank/DDBJ whole genome shotgun (WGS) entry which is preliminary data.</text>
</comment>
<reference evidence="1 2" key="1">
    <citation type="journal article" date="2017" name="PLoS Biol.">
        <title>The sea cucumber genome provides insights into morphological evolution and visceral regeneration.</title>
        <authorList>
            <person name="Zhang X."/>
            <person name="Sun L."/>
            <person name="Yuan J."/>
            <person name="Sun Y."/>
            <person name="Gao Y."/>
            <person name="Zhang L."/>
            <person name="Li S."/>
            <person name="Dai H."/>
            <person name="Hamel J.F."/>
            <person name="Liu C."/>
            <person name="Yu Y."/>
            <person name="Liu S."/>
            <person name="Lin W."/>
            <person name="Guo K."/>
            <person name="Jin S."/>
            <person name="Xu P."/>
            <person name="Storey K.B."/>
            <person name="Huan P."/>
            <person name="Zhang T."/>
            <person name="Zhou Y."/>
            <person name="Zhang J."/>
            <person name="Lin C."/>
            <person name="Li X."/>
            <person name="Xing L."/>
            <person name="Huo D."/>
            <person name="Sun M."/>
            <person name="Wang L."/>
            <person name="Mercier A."/>
            <person name="Li F."/>
            <person name="Yang H."/>
            <person name="Xiang J."/>
        </authorList>
    </citation>
    <scope>NUCLEOTIDE SEQUENCE [LARGE SCALE GENOMIC DNA]</scope>
    <source>
        <strain evidence="1">Shaxun</strain>
        <tissue evidence="1">Muscle</tissue>
    </source>
</reference>
<proteinExistence type="predicted"/>
<evidence type="ECO:0000313" key="2">
    <source>
        <dbReference type="Proteomes" id="UP000230750"/>
    </source>
</evidence>
<organism evidence="1 2">
    <name type="scientific">Stichopus japonicus</name>
    <name type="common">Sea cucumber</name>
    <dbReference type="NCBI Taxonomy" id="307972"/>
    <lineage>
        <taxon>Eukaryota</taxon>
        <taxon>Metazoa</taxon>
        <taxon>Echinodermata</taxon>
        <taxon>Eleutherozoa</taxon>
        <taxon>Echinozoa</taxon>
        <taxon>Holothuroidea</taxon>
        <taxon>Aspidochirotacea</taxon>
        <taxon>Aspidochirotida</taxon>
        <taxon>Stichopodidae</taxon>
        <taxon>Apostichopus</taxon>
    </lineage>
</organism>
<sequence>MEHLTKILKAREPGEALRRGRFKEVRELRIRDLILKVRGLTRVEDTPGAGIFIQGGNSYPMLHINYPTSTGLHSLRASSFCQ</sequence>
<gene>
    <name evidence="1" type="ORF">BSL78_07236</name>
</gene>
<dbReference type="EMBL" id="MRZV01000198">
    <property type="protein sequence ID" value="PIK55845.1"/>
    <property type="molecule type" value="Genomic_DNA"/>
</dbReference>
<keyword evidence="2" id="KW-1185">Reference proteome</keyword>
<dbReference type="Proteomes" id="UP000230750">
    <property type="component" value="Unassembled WGS sequence"/>
</dbReference>
<protein>
    <submittedName>
        <fullName evidence="1">Uncharacterized protein</fullName>
    </submittedName>
</protein>
<dbReference type="AlphaFoldDB" id="A0A2G8L6P2"/>
<name>A0A2G8L6P2_STIJA</name>